<name>A0A9N9MGI5_9CUCU</name>
<feature type="compositionally biased region" description="Basic and acidic residues" evidence="1">
    <location>
        <begin position="191"/>
        <end position="210"/>
    </location>
</feature>
<protein>
    <submittedName>
        <fullName evidence="2">Uncharacterized protein</fullName>
    </submittedName>
</protein>
<dbReference type="PANTHER" id="PTHR10773">
    <property type="entry name" value="DNA-DIRECTED RNA POLYMERASES I, II, AND III SUBUNIT RPABC2"/>
    <property type="match status" value="1"/>
</dbReference>
<feature type="compositionally biased region" description="Low complexity" evidence="1">
    <location>
        <begin position="140"/>
        <end position="151"/>
    </location>
</feature>
<evidence type="ECO:0000313" key="3">
    <source>
        <dbReference type="Proteomes" id="UP001152799"/>
    </source>
</evidence>
<reference evidence="2" key="1">
    <citation type="submission" date="2022-01" db="EMBL/GenBank/DDBJ databases">
        <authorList>
            <person name="King R."/>
        </authorList>
    </citation>
    <scope>NUCLEOTIDE SEQUENCE</scope>
</reference>
<dbReference type="OrthoDB" id="8045193at2759"/>
<organism evidence="2 3">
    <name type="scientific">Ceutorhynchus assimilis</name>
    <name type="common">cabbage seed weevil</name>
    <dbReference type="NCBI Taxonomy" id="467358"/>
    <lineage>
        <taxon>Eukaryota</taxon>
        <taxon>Metazoa</taxon>
        <taxon>Ecdysozoa</taxon>
        <taxon>Arthropoda</taxon>
        <taxon>Hexapoda</taxon>
        <taxon>Insecta</taxon>
        <taxon>Pterygota</taxon>
        <taxon>Neoptera</taxon>
        <taxon>Endopterygota</taxon>
        <taxon>Coleoptera</taxon>
        <taxon>Polyphaga</taxon>
        <taxon>Cucujiformia</taxon>
        <taxon>Curculionidae</taxon>
        <taxon>Ceutorhynchinae</taxon>
        <taxon>Ceutorhynchus</taxon>
    </lineage>
</organism>
<feature type="region of interest" description="Disordered" evidence="1">
    <location>
        <begin position="784"/>
        <end position="804"/>
    </location>
</feature>
<gene>
    <name evidence="2" type="ORF">CEUTPL_LOCUS3348</name>
</gene>
<dbReference type="Proteomes" id="UP001152799">
    <property type="component" value="Chromosome 12"/>
</dbReference>
<dbReference type="PANTHER" id="PTHR10773:SF19">
    <property type="match status" value="1"/>
</dbReference>
<accession>A0A9N9MGI5</accession>
<feature type="region of interest" description="Disordered" evidence="1">
    <location>
        <begin position="127"/>
        <end position="215"/>
    </location>
</feature>
<feature type="compositionally biased region" description="Acidic residues" evidence="1">
    <location>
        <begin position="791"/>
        <end position="804"/>
    </location>
</feature>
<dbReference type="AlphaFoldDB" id="A0A9N9MGI5"/>
<keyword evidence="3" id="KW-1185">Reference proteome</keyword>
<evidence type="ECO:0000256" key="1">
    <source>
        <dbReference type="SAM" id="MobiDB-lite"/>
    </source>
</evidence>
<evidence type="ECO:0000313" key="2">
    <source>
        <dbReference type="EMBL" id="CAG9762673.1"/>
    </source>
</evidence>
<sequence length="804" mass="93576">MNNDSSESSEPDAQSAMNQFARILTDSLRALKSEPQQTATVSTTINIPFFDPKNDDCGALKWCVEMEKLGEICKWSNFELLSRPSSGLVESNVFGVVNPRVNQDSREITKKHENEQRTAPGLLNISYEENGHNNIDNLEDGSSNGENNSSNSDEEPSEEPYGIDVTADVRNNIHANRNTSKENRKRRGRKKVQDGEDSRKRKREPKYWEKNKRKSLKTQGKSYVTIKGKHIPEKSLQDPCRCKKKCYEKFSNEKRQDIFSDFYKLLQEAQNQFIANHVVEILKKTERLRGNNRESRRTYSRIYYLDTKNFEKIEVCQIMFLSTLDLTLKKVRIIVEKKRTSNSSICFDDARGKHANHPKISEEEKNIIRRHIEMFPSCESHYSREQTAKKYLASDLSISKMYKLYVEYCQENTIVPRNEFMYRKIFVEEFNIAFKKPYNDTCGTCDKYECLLKSVRDEEEKMRIENEKAEHLNLADAAYKEKKKDNFACKTNPNLLVISFDLQKCLPTPYLKSSISFYKRKLWTPNLTIYESHGSTNSAKCYLWDETIAQRGGQEVASCLYTYIINNIPPHINEINMYSDCCPGQNKNILVSVMLLILMEKFNREQKHMKICHKFLVPGHTHMEADQIHAAIEKTKKSTTARIDIPRYNLIRLVPRRPPILVQEMRQEEFLNFKSLLSGKFQHKKVNTLGEPVVWSTIRVIQYSSENLGLIQYKTSFDDEPCKSLDLSRKKTRHSETTNLLPISKKPLGIPANKLQHLRDMLPYIHENSRPYYLQFINGINTPQTANDTMSENEDENQDIDDLH</sequence>
<dbReference type="EMBL" id="OU892288">
    <property type="protein sequence ID" value="CAG9762673.1"/>
    <property type="molecule type" value="Genomic_DNA"/>
</dbReference>
<proteinExistence type="predicted"/>